<dbReference type="Proteomes" id="UP001145742">
    <property type="component" value="Unassembled WGS sequence"/>
</dbReference>
<sequence length="131" mass="14813">MENSPQPELQQCFPQSQALMRSKDMPIITWGFETIMFGGLRLIFLQFWSDEKCPCVDSHLRISCVPVRLMTIAFDAIFKAKMRLGRGHKFFPLALMLFSRIIISSGHEEMAEALAMFPSSAVAHFSALAVN</sequence>
<name>A0ABQ9CK49_9PASS</name>
<keyword evidence="2" id="KW-1185">Reference proteome</keyword>
<dbReference type="EMBL" id="WHWB01034816">
    <property type="protein sequence ID" value="KAJ7403705.1"/>
    <property type="molecule type" value="Genomic_DNA"/>
</dbReference>
<proteinExistence type="predicted"/>
<gene>
    <name evidence="1" type="ORF">WISP_149500</name>
</gene>
<comment type="caution">
    <text evidence="1">The sequence shown here is derived from an EMBL/GenBank/DDBJ whole genome shotgun (WGS) entry which is preliminary data.</text>
</comment>
<protein>
    <submittedName>
        <fullName evidence="1">Uncharacterized protein</fullName>
    </submittedName>
</protein>
<reference evidence="1" key="1">
    <citation type="submission" date="2019-10" db="EMBL/GenBank/DDBJ databases">
        <authorList>
            <person name="Soares A.E.R."/>
            <person name="Aleixo A."/>
            <person name="Schneider P."/>
            <person name="Miyaki C.Y."/>
            <person name="Schneider M.P."/>
            <person name="Mello C."/>
            <person name="Vasconcelos A.T.R."/>
        </authorList>
    </citation>
    <scope>NUCLEOTIDE SEQUENCE</scope>
    <source>
        <tissue evidence="1">Muscle</tissue>
    </source>
</reference>
<accession>A0ABQ9CK49</accession>
<organism evidence="1 2">
    <name type="scientific">Willisornis vidua</name>
    <name type="common">Xingu scale-backed antbird</name>
    <dbReference type="NCBI Taxonomy" id="1566151"/>
    <lineage>
        <taxon>Eukaryota</taxon>
        <taxon>Metazoa</taxon>
        <taxon>Chordata</taxon>
        <taxon>Craniata</taxon>
        <taxon>Vertebrata</taxon>
        <taxon>Euteleostomi</taxon>
        <taxon>Archelosauria</taxon>
        <taxon>Archosauria</taxon>
        <taxon>Dinosauria</taxon>
        <taxon>Saurischia</taxon>
        <taxon>Theropoda</taxon>
        <taxon>Coelurosauria</taxon>
        <taxon>Aves</taxon>
        <taxon>Neognathae</taxon>
        <taxon>Neoaves</taxon>
        <taxon>Telluraves</taxon>
        <taxon>Australaves</taxon>
        <taxon>Passeriformes</taxon>
        <taxon>Thamnophilidae</taxon>
        <taxon>Willisornis</taxon>
    </lineage>
</organism>
<evidence type="ECO:0000313" key="1">
    <source>
        <dbReference type="EMBL" id="KAJ7403705.1"/>
    </source>
</evidence>
<evidence type="ECO:0000313" key="2">
    <source>
        <dbReference type="Proteomes" id="UP001145742"/>
    </source>
</evidence>